<keyword evidence="1" id="KW-0732">Signal</keyword>
<organism evidence="3 4">
    <name type="scientific">Roseibium litorale</name>
    <dbReference type="NCBI Taxonomy" id="2803841"/>
    <lineage>
        <taxon>Bacteria</taxon>
        <taxon>Pseudomonadati</taxon>
        <taxon>Pseudomonadota</taxon>
        <taxon>Alphaproteobacteria</taxon>
        <taxon>Hyphomicrobiales</taxon>
        <taxon>Stappiaceae</taxon>
        <taxon>Roseibium</taxon>
    </lineage>
</organism>
<evidence type="ECO:0000259" key="2">
    <source>
        <dbReference type="Pfam" id="PF12680"/>
    </source>
</evidence>
<dbReference type="Pfam" id="PF12680">
    <property type="entry name" value="SnoaL_2"/>
    <property type="match status" value="1"/>
</dbReference>
<dbReference type="EMBL" id="JACYXI010000016">
    <property type="protein sequence ID" value="MBD8893860.1"/>
    <property type="molecule type" value="Genomic_DNA"/>
</dbReference>
<dbReference type="PANTHER" id="PTHR38436:SF1">
    <property type="entry name" value="ESTER CYCLASE"/>
    <property type="match status" value="1"/>
</dbReference>
<dbReference type="Gene3D" id="3.10.450.50">
    <property type="match status" value="1"/>
</dbReference>
<dbReference type="RefSeq" id="WP_192150247.1">
    <property type="nucleotide sequence ID" value="NZ_JACYXI010000016.1"/>
</dbReference>
<feature type="signal peptide" evidence="1">
    <location>
        <begin position="1"/>
        <end position="21"/>
    </location>
</feature>
<evidence type="ECO:0000256" key="1">
    <source>
        <dbReference type="SAM" id="SignalP"/>
    </source>
</evidence>
<dbReference type="PANTHER" id="PTHR38436">
    <property type="entry name" value="POLYKETIDE CYCLASE SNOAL-LIKE DOMAIN"/>
    <property type="match status" value="1"/>
</dbReference>
<proteinExistence type="predicted"/>
<evidence type="ECO:0000313" key="3">
    <source>
        <dbReference type="EMBL" id="MBD8893860.1"/>
    </source>
</evidence>
<feature type="chain" id="PRO_5046736718" evidence="1">
    <location>
        <begin position="22"/>
        <end position="169"/>
    </location>
</feature>
<reference evidence="3 4" key="2">
    <citation type="journal article" date="2021" name="Int. J. Syst. Evol. Microbiol.">
        <title>Roseibium litorale sp. nov., isolated from a tidal flat sediment and proposal for the reclassification of Labrenzia polysiphoniae as Roseibium polysiphoniae comb. nov.</title>
        <authorList>
            <person name="Liu Y."/>
            <person name="Pei T."/>
            <person name="Du J."/>
            <person name="Chao M."/>
            <person name="Deng M.R."/>
            <person name="Zhu H."/>
        </authorList>
    </citation>
    <scope>NUCLEOTIDE SEQUENCE [LARGE SCALE GENOMIC DNA]</scope>
    <source>
        <strain evidence="3 4">4C16A</strain>
    </source>
</reference>
<feature type="domain" description="SnoaL-like" evidence="2">
    <location>
        <begin position="55"/>
        <end position="156"/>
    </location>
</feature>
<sequence>MKFILPALSGICIALSAPASAQEAVTAAPDVEALFTSPDPQLNANKQIVYHVFKDLLGAGHWEKADQYLSEEYLQHNPNVASGRKTVVDFFTKTLKVEPRPIPEKLDWPVVSVTAEGDLVVVATRRVVKDPTAAGGEYTTTWFDMWRIKDGKATEHWDTALRNENPTFE</sequence>
<dbReference type="InterPro" id="IPR037401">
    <property type="entry name" value="SnoaL-like"/>
</dbReference>
<dbReference type="InterPro" id="IPR032710">
    <property type="entry name" value="NTF2-like_dom_sf"/>
</dbReference>
<protein>
    <submittedName>
        <fullName evidence="3">Nuclear transport factor 2 family protein</fullName>
    </submittedName>
</protein>
<accession>A0ABR9CTX0</accession>
<dbReference type="Proteomes" id="UP000632063">
    <property type="component" value="Unassembled WGS sequence"/>
</dbReference>
<reference evidence="4" key="1">
    <citation type="submission" date="2020-09" db="EMBL/GenBank/DDBJ databases">
        <title>The genome sequence of strain Labrenzia suaedae 4C16A.</title>
        <authorList>
            <person name="Liu Y."/>
        </authorList>
    </citation>
    <scope>NUCLEOTIDE SEQUENCE [LARGE SCALE GENOMIC DNA]</scope>
    <source>
        <strain evidence="4">4C16A</strain>
    </source>
</reference>
<evidence type="ECO:0000313" key="4">
    <source>
        <dbReference type="Proteomes" id="UP000632063"/>
    </source>
</evidence>
<keyword evidence="4" id="KW-1185">Reference proteome</keyword>
<dbReference type="InterPro" id="IPR009959">
    <property type="entry name" value="Cyclase_SnoaL-like"/>
</dbReference>
<gene>
    <name evidence="3" type="ORF">IG616_20125</name>
</gene>
<name>A0ABR9CTX0_9HYPH</name>
<comment type="caution">
    <text evidence="3">The sequence shown here is derived from an EMBL/GenBank/DDBJ whole genome shotgun (WGS) entry which is preliminary data.</text>
</comment>
<dbReference type="SUPFAM" id="SSF54427">
    <property type="entry name" value="NTF2-like"/>
    <property type="match status" value="1"/>
</dbReference>